<proteinExistence type="predicted"/>
<evidence type="ECO:0000313" key="2">
    <source>
        <dbReference type="EMBL" id="MBB3860789.1"/>
    </source>
</evidence>
<organism evidence="2 3">
    <name type="scientific">Novosphingobium hassiacum</name>
    <dbReference type="NCBI Taxonomy" id="173676"/>
    <lineage>
        <taxon>Bacteria</taxon>
        <taxon>Pseudomonadati</taxon>
        <taxon>Pseudomonadota</taxon>
        <taxon>Alphaproteobacteria</taxon>
        <taxon>Sphingomonadales</taxon>
        <taxon>Sphingomonadaceae</taxon>
        <taxon>Novosphingobium</taxon>
    </lineage>
</organism>
<dbReference type="Proteomes" id="UP000562395">
    <property type="component" value="Unassembled WGS sequence"/>
</dbReference>
<accession>A0A7W5ZYB3</accession>
<name>A0A7W5ZYB3_9SPHN</name>
<dbReference type="AlphaFoldDB" id="A0A7W5ZYB3"/>
<sequence length="114" mass="12679">MNVFLSRKQKKPAAICESGLVARERKQQPTATNSVAGDDSSAQMATQSAKVKGKCRIMDTLPLRVGQVREALFAPTENFPRSINETVLNELTKVFHETRTRVVIPPNIHNPHMP</sequence>
<dbReference type="EMBL" id="JACICY010000004">
    <property type="protein sequence ID" value="MBB3860789.1"/>
    <property type="molecule type" value="Genomic_DNA"/>
</dbReference>
<feature type="compositionally biased region" description="Polar residues" evidence="1">
    <location>
        <begin position="28"/>
        <end position="49"/>
    </location>
</feature>
<reference evidence="2 3" key="1">
    <citation type="submission" date="2020-08" db="EMBL/GenBank/DDBJ databases">
        <title>Genomic Encyclopedia of Type Strains, Phase IV (KMG-IV): sequencing the most valuable type-strain genomes for metagenomic binning, comparative biology and taxonomic classification.</title>
        <authorList>
            <person name="Goeker M."/>
        </authorList>
    </citation>
    <scope>NUCLEOTIDE SEQUENCE [LARGE SCALE GENOMIC DNA]</scope>
    <source>
        <strain evidence="2 3">DSM 14552</strain>
    </source>
</reference>
<evidence type="ECO:0000256" key="1">
    <source>
        <dbReference type="SAM" id="MobiDB-lite"/>
    </source>
</evidence>
<feature type="region of interest" description="Disordered" evidence="1">
    <location>
        <begin position="19"/>
        <end position="51"/>
    </location>
</feature>
<gene>
    <name evidence="2" type="ORF">GGQ88_002058</name>
</gene>
<dbReference type="RefSeq" id="WP_221214611.1">
    <property type="nucleotide sequence ID" value="NZ_JACICY010000004.1"/>
</dbReference>
<evidence type="ECO:0000313" key="3">
    <source>
        <dbReference type="Proteomes" id="UP000562395"/>
    </source>
</evidence>
<protein>
    <submittedName>
        <fullName evidence="2">Uncharacterized protein</fullName>
    </submittedName>
</protein>
<keyword evidence="3" id="KW-1185">Reference proteome</keyword>
<comment type="caution">
    <text evidence="2">The sequence shown here is derived from an EMBL/GenBank/DDBJ whole genome shotgun (WGS) entry which is preliminary data.</text>
</comment>